<dbReference type="PANTHER" id="PTHR15741">
    <property type="entry name" value="BASIC HELIX-LOOP-HELIX ZIP TRANSCRIPTION FACTOR"/>
    <property type="match status" value="1"/>
</dbReference>
<proteinExistence type="predicted"/>
<dbReference type="SMART" id="SM00353">
    <property type="entry name" value="HLH"/>
    <property type="match status" value="1"/>
</dbReference>
<feature type="region of interest" description="Disordered" evidence="6">
    <location>
        <begin position="165"/>
        <end position="185"/>
    </location>
</feature>
<dbReference type="SUPFAM" id="SSF47459">
    <property type="entry name" value="HLH, helix-loop-helix DNA-binding domain"/>
    <property type="match status" value="1"/>
</dbReference>
<keyword evidence="3" id="KW-0238">DNA-binding</keyword>
<dbReference type="PANTHER" id="PTHR15741:SF27">
    <property type="entry name" value="TRANSCRIPTION FACTOR AP-4"/>
    <property type="match status" value="1"/>
</dbReference>
<name>A0ABM4C3H0_HYDVU</name>
<keyword evidence="4" id="KW-0804">Transcription</keyword>
<dbReference type="PROSITE" id="PS50888">
    <property type="entry name" value="BHLH"/>
    <property type="match status" value="1"/>
</dbReference>
<evidence type="ECO:0000259" key="7">
    <source>
        <dbReference type="PROSITE" id="PS50888"/>
    </source>
</evidence>
<dbReference type="InterPro" id="IPR036638">
    <property type="entry name" value="HLH_DNA-bd_sf"/>
</dbReference>
<comment type="subcellular location">
    <subcellularLocation>
        <location evidence="1">Nucleus</location>
    </subcellularLocation>
</comment>
<gene>
    <name evidence="9" type="primary">LOC101235861</name>
</gene>
<evidence type="ECO:0000256" key="2">
    <source>
        <dbReference type="ARBA" id="ARBA00023015"/>
    </source>
</evidence>
<evidence type="ECO:0000256" key="6">
    <source>
        <dbReference type="SAM" id="MobiDB-lite"/>
    </source>
</evidence>
<dbReference type="InterPro" id="IPR052207">
    <property type="entry name" value="Max-like/E-box_TFs"/>
</dbReference>
<dbReference type="Pfam" id="PF00010">
    <property type="entry name" value="HLH"/>
    <property type="match status" value="1"/>
</dbReference>
<evidence type="ECO:0000313" key="8">
    <source>
        <dbReference type="Proteomes" id="UP001652625"/>
    </source>
</evidence>
<protein>
    <submittedName>
        <fullName evidence="9">Helix-loop-helix protein 11 isoform X3</fullName>
    </submittedName>
</protein>
<keyword evidence="8" id="KW-1185">Reference proteome</keyword>
<dbReference type="Gene3D" id="4.10.280.10">
    <property type="entry name" value="Helix-loop-helix DNA-binding domain"/>
    <property type="match status" value="1"/>
</dbReference>
<keyword evidence="2" id="KW-0805">Transcription regulation</keyword>
<dbReference type="Proteomes" id="UP001652625">
    <property type="component" value="Chromosome 06"/>
</dbReference>
<dbReference type="RefSeq" id="XP_065656100.1">
    <property type="nucleotide sequence ID" value="XM_065800028.1"/>
</dbReference>
<feature type="domain" description="BHLH" evidence="7">
    <location>
        <begin position="42"/>
        <end position="93"/>
    </location>
</feature>
<reference evidence="9" key="1">
    <citation type="submission" date="2025-08" db="UniProtKB">
        <authorList>
            <consortium name="RefSeq"/>
        </authorList>
    </citation>
    <scope>IDENTIFICATION</scope>
</reference>
<evidence type="ECO:0000313" key="9">
    <source>
        <dbReference type="RefSeq" id="XP_065656100.1"/>
    </source>
</evidence>
<evidence type="ECO:0000256" key="1">
    <source>
        <dbReference type="ARBA" id="ARBA00004123"/>
    </source>
</evidence>
<evidence type="ECO:0000256" key="3">
    <source>
        <dbReference type="ARBA" id="ARBA00023125"/>
    </source>
</evidence>
<dbReference type="GeneID" id="101235861"/>
<keyword evidence="5" id="KW-0539">Nucleus</keyword>
<organism evidence="8 9">
    <name type="scientific">Hydra vulgaris</name>
    <name type="common">Hydra</name>
    <name type="synonym">Hydra attenuata</name>
    <dbReference type="NCBI Taxonomy" id="6087"/>
    <lineage>
        <taxon>Eukaryota</taxon>
        <taxon>Metazoa</taxon>
        <taxon>Cnidaria</taxon>
        <taxon>Hydrozoa</taxon>
        <taxon>Hydroidolina</taxon>
        <taxon>Anthoathecata</taxon>
        <taxon>Aplanulata</taxon>
        <taxon>Hydridae</taxon>
        <taxon>Hydra</taxon>
    </lineage>
</organism>
<evidence type="ECO:0000256" key="4">
    <source>
        <dbReference type="ARBA" id="ARBA00023163"/>
    </source>
</evidence>
<dbReference type="InterPro" id="IPR011598">
    <property type="entry name" value="bHLH_dom"/>
</dbReference>
<accession>A0ABM4C3H0</accession>
<evidence type="ECO:0000256" key="5">
    <source>
        <dbReference type="ARBA" id="ARBA00023242"/>
    </source>
</evidence>
<sequence>MFTCAYKVNKKLKRALTGLRHLLIIFVVYCSFDMEKNDDKRSKRAAANVNERKRMQCINNGFESLRELLNLPYKARLSKSAILQYSADLLQTTISENLQLKEQNNLLRNLVCTYISNVDDLPFIDTTPLIKRRHLDVQSKNNVSVSLSDNPTLYYSQKLQHKKDLSNGCDKKVSPRRSPRFSETTRSSVITKNVTYSPLTDPSLCKSPIHESTGVYVNELLMTPPASGGSTKFQQEFFVTSLENDKNRISPSLTKSEFIGNTPICNAKRSLDAIIQAIDQLEKS</sequence>